<dbReference type="RefSeq" id="WP_091958689.1">
    <property type="nucleotide sequence ID" value="NZ_FOLH01000001.1"/>
</dbReference>
<dbReference type="CDD" id="cd00156">
    <property type="entry name" value="REC"/>
    <property type="match status" value="1"/>
</dbReference>
<protein>
    <submittedName>
        <fullName evidence="4">Serine phosphatase RsbU, regulator of sigma subunit</fullName>
    </submittedName>
</protein>
<dbReference type="GO" id="GO:0016791">
    <property type="term" value="F:phosphatase activity"/>
    <property type="evidence" value="ECO:0007669"/>
    <property type="project" value="TreeGrafter"/>
</dbReference>
<dbReference type="PROSITE" id="PS50110">
    <property type="entry name" value="RESPONSE_REGULATORY"/>
    <property type="match status" value="1"/>
</dbReference>
<dbReference type="CDD" id="cd16936">
    <property type="entry name" value="HATPase_RsbW-like"/>
    <property type="match status" value="1"/>
</dbReference>
<dbReference type="SUPFAM" id="SSF52172">
    <property type="entry name" value="CheY-like"/>
    <property type="match status" value="1"/>
</dbReference>
<dbReference type="AlphaFoldDB" id="A0A1I1ECP7"/>
<dbReference type="Proteomes" id="UP000199058">
    <property type="component" value="Unassembled WGS sequence"/>
</dbReference>
<dbReference type="Pfam" id="PF00072">
    <property type="entry name" value="Response_reg"/>
    <property type="match status" value="1"/>
</dbReference>
<keyword evidence="5" id="KW-1185">Reference proteome</keyword>
<organism evidence="4 5">
    <name type="scientific">Marinospirillum celere</name>
    <dbReference type="NCBI Taxonomy" id="1122252"/>
    <lineage>
        <taxon>Bacteria</taxon>
        <taxon>Pseudomonadati</taxon>
        <taxon>Pseudomonadota</taxon>
        <taxon>Gammaproteobacteria</taxon>
        <taxon>Oceanospirillales</taxon>
        <taxon>Oceanospirillaceae</taxon>
        <taxon>Marinospirillum</taxon>
    </lineage>
</organism>
<dbReference type="Gene3D" id="3.40.50.2300">
    <property type="match status" value="1"/>
</dbReference>
<dbReference type="InterPro" id="IPR001932">
    <property type="entry name" value="PPM-type_phosphatase-like_dom"/>
</dbReference>
<accession>A0A1I1ECP7</accession>
<dbReference type="SMART" id="SM00331">
    <property type="entry name" value="PP2C_SIG"/>
    <property type="match status" value="1"/>
</dbReference>
<dbReference type="InterPro" id="IPR011006">
    <property type="entry name" value="CheY-like_superfamily"/>
</dbReference>
<proteinExistence type="predicted"/>
<dbReference type="InterPro" id="IPR001789">
    <property type="entry name" value="Sig_transdc_resp-reg_receiver"/>
</dbReference>
<dbReference type="SMART" id="SM00448">
    <property type="entry name" value="REC"/>
    <property type="match status" value="1"/>
</dbReference>
<evidence type="ECO:0000256" key="1">
    <source>
        <dbReference type="ARBA" id="ARBA00022801"/>
    </source>
</evidence>
<evidence type="ECO:0000259" key="3">
    <source>
        <dbReference type="PROSITE" id="PS50110"/>
    </source>
</evidence>
<dbReference type="EMBL" id="FOLH01000001">
    <property type="protein sequence ID" value="SFB84881.1"/>
    <property type="molecule type" value="Genomic_DNA"/>
</dbReference>
<feature type="domain" description="Response regulatory" evidence="3">
    <location>
        <begin position="12"/>
        <end position="130"/>
    </location>
</feature>
<dbReference type="Gene3D" id="3.60.40.10">
    <property type="entry name" value="PPM-type phosphatase domain"/>
    <property type="match status" value="1"/>
</dbReference>
<dbReference type="STRING" id="1122252.SAMN05660443_0519"/>
<keyword evidence="1" id="KW-0378">Hydrolase</keyword>
<comment type="caution">
    <text evidence="2">Lacks conserved residue(s) required for the propagation of feature annotation.</text>
</comment>
<dbReference type="OrthoDB" id="9811749at2"/>
<dbReference type="PANTHER" id="PTHR43156:SF2">
    <property type="entry name" value="STAGE II SPORULATION PROTEIN E"/>
    <property type="match status" value="1"/>
</dbReference>
<reference evidence="4 5" key="1">
    <citation type="submission" date="2016-10" db="EMBL/GenBank/DDBJ databases">
        <authorList>
            <person name="de Groot N.N."/>
        </authorList>
    </citation>
    <scope>NUCLEOTIDE SEQUENCE [LARGE SCALE GENOMIC DNA]</scope>
    <source>
        <strain evidence="4 5">DSM 18438</strain>
    </source>
</reference>
<gene>
    <name evidence="4" type="ORF">SAMN05660443_0519</name>
</gene>
<evidence type="ECO:0000256" key="2">
    <source>
        <dbReference type="PROSITE-ProRule" id="PRU00169"/>
    </source>
</evidence>
<name>A0A1I1ECP7_9GAMM</name>
<sequence>MNSLPPDIADFHLLLVGADQDSNRAFAEQLNQLGLEATLATNLQAARQLLQKEMQVDLLLVEQELPDGQGLQLIEEQAKAGVSELRLPTLLVAKEQDEQLLSRCLELGVNDYLVKPLNAKQVALKARTLVSRGRLAHRVVEQNNELQRLLDASKREAEMASYIFYNNLLDHGSDTIRGFNRYLNASSGFCGDLVLAKTAPSGSTFVLHADAMGHGLSATMTLLPLVDIFHSMVNKGYALPMIVREMNRKLHFKLPPDRFVAASLVELDVLHDQVSIWNGGMPPLYHLNEAGEVIQSFSSTHMALGILDNLSFESNVERFPLQAAGGLFGCSDGITEQVNLGGETYGLERLLMGLGSGNHQQMMSPLIQELKDFSEIDQFDDDASLFYVHFAELIYFQYQKYQEQTKQFQSKAIAPFCWELSLKGQQVGSQELPALCNDYLQELGFAQPFCQKAFTIISELTNNAIEHGLLRLESSLKDEVHGFAEYYVQREQRLRQLSDQDAIRIRLQWVRGQDLGFLQVEVEHTGEGFDTDRVLSKPKNELSGRGLFLVRKLAKSLEFRKQGCLALATLE</sequence>
<dbReference type="InterPro" id="IPR036890">
    <property type="entry name" value="HATPase_C_sf"/>
</dbReference>
<dbReference type="InterPro" id="IPR036457">
    <property type="entry name" value="PPM-type-like_dom_sf"/>
</dbReference>
<dbReference type="Gene3D" id="3.30.565.10">
    <property type="entry name" value="Histidine kinase-like ATPase, C-terminal domain"/>
    <property type="match status" value="1"/>
</dbReference>
<dbReference type="Pfam" id="PF07228">
    <property type="entry name" value="SpoIIE"/>
    <property type="match status" value="1"/>
</dbReference>
<dbReference type="PANTHER" id="PTHR43156">
    <property type="entry name" value="STAGE II SPORULATION PROTEIN E-RELATED"/>
    <property type="match status" value="1"/>
</dbReference>
<dbReference type="InterPro" id="IPR052016">
    <property type="entry name" value="Bact_Sigma-Reg"/>
</dbReference>
<evidence type="ECO:0000313" key="5">
    <source>
        <dbReference type="Proteomes" id="UP000199058"/>
    </source>
</evidence>
<dbReference type="GO" id="GO:0000160">
    <property type="term" value="P:phosphorelay signal transduction system"/>
    <property type="evidence" value="ECO:0007669"/>
    <property type="project" value="InterPro"/>
</dbReference>
<evidence type="ECO:0000313" key="4">
    <source>
        <dbReference type="EMBL" id="SFB84881.1"/>
    </source>
</evidence>